<dbReference type="EMBL" id="CP053085">
    <property type="protein sequence ID" value="QJR37044.1"/>
    <property type="molecule type" value="Genomic_DNA"/>
</dbReference>
<proteinExistence type="predicted"/>
<gene>
    <name evidence="5" type="ORF">HKW67_16730</name>
</gene>
<evidence type="ECO:0000256" key="3">
    <source>
        <dbReference type="SAM" id="SignalP"/>
    </source>
</evidence>
<sequence length="752" mass="82585">MHRVLQHTYRVTSRFALTASVAVSLVASVAAAPGAFAQGVRFTLAPSAEYTWWDKSLGIEDAPFYGGRFGADFGSLLSLSGYYHRANGLGVTRDSLRPSGIIQLGPRRTTTDISDFGGNLAIRLSTGRIAPFLSAGAGVMRFEADSIERQDQINYRYGGGIQYDATPNIRAMVMLEDSRFRLAPGTLFTSTTGGNSLAERRATRSNWTASAGLGIAIGGALDEQTDDDERTERWSIGSVPLEAFAGRLDFDDKSLPRQALVGVRTGIDVGQFVGLRAFYWQGRSGNLRDKQPMQSYGGEAQFNFTRSRGPSPFIVLGAGRLDFGEDYRDTLGRARDAETALIAGAGVALRLTDNFRLNVAVRDYVRGPQDLDSLATTDQLTNNLMYTVGIGFDLGRSRKSMPSRDERDARAERERRMRDREDRDERMITRDADLLRMRREMAVRDTIVDGRDSSMMMERRIVRRNAQPPVQPARPTMITLPAPTVGELYIRYGDSTQRTMRITPADAQRMSDSTTTRNSNDAMIRELRGQIERLEARLRTPDAASKETVKDEEVRALRARLDALETQLRATAAPAASTPNVVVVPSSTTTTTVPMNSAMSSPMMSDDARAMRIQQVSPYVAGFDQLVIGAQLDMGPVFGIPAVRLVPDFAIGLGNDASVSLAVGAQYDFGALRLSTPGTYRPYLRAGLGFLAASGDRDSEFGVNAAYGVTYQRATPVGAAVDRRRPQYFVEHQGISFFSTNRFLVGMRFLTK</sequence>
<evidence type="ECO:0000256" key="1">
    <source>
        <dbReference type="ARBA" id="ARBA00022729"/>
    </source>
</evidence>
<accession>A0A6M4IQ40</accession>
<protein>
    <recommendedName>
        <fullName evidence="4">Outer membrane protein beta-barrel domain-containing protein</fullName>
    </recommendedName>
</protein>
<evidence type="ECO:0000256" key="2">
    <source>
        <dbReference type="SAM" id="MobiDB-lite"/>
    </source>
</evidence>
<keyword evidence="1 3" id="KW-0732">Signal</keyword>
<name>A0A6M4IQ40_9BACT</name>
<feature type="chain" id="PRO_5026963429" description="Outer membrane protein beta-barrel domain-containing protein" evidence="3">
    <location>
        <begin position="38"/>
        <end position="752"/>
    </location>
</feature>
<dbReference type="RefSeq" id="WP_171226477.1">
    <property type="nucleotide sequence ID" value="NZ_CP053085.1"/>
</dbReference>
<evidence type="ECO:0000313" key="6">
    <source>
        <dbReference type="Proteomes" id="UP000500938"/>
    </source>
</evidence>
<dbReference type="KEGG" id="ggr:HKW67_16730"/>
<evidence type="ECO:0000313" key="5">
    <source>
        <dbReference type="EMBL" id="QJR37044.1"/>
    </source>
</evidence>
<dbReference type="SUPFAM" id="SSF56925">
    <property type="entry name" value="OMPA-like"/>
    <property type="match status" value="2"/>
</dbReference>
<dbReference type="InterPro" id="IPR027385">
    <property type="entry name" value="Beta-barrel_OMP"/>
</dbReference>
<feature type="signal peptide" evidence="3">
    <location>
        <begin position="1"/>
        <end position="37"/>
    </location>
</feature>
<dbReference type="AlphaFoldDB" id="A0A6M4IQ40"/>
<evidence type="ECO:0000259" key="4">
    <source>
        <dbReference type="Pfam" id="PF13505"/>
    </source>
</evidence>
<feature type="region of interest" description="Disordered" evidence="2">
    <location>
        <begin position="397"/>
        <end position="422"/>
    </location>
</feature>
<feature type="domain" description="Outer membrane protein beta-barrel" evidence="4">
    <location>
        <begin position="21"/>
        <end position="171"/>
    </location>
</feature>
<feature type="compositionally biased region" description="Basic and acidic residues" evidence="2">
    <location>
        <begin position="402"/>
        <end position="422"/>
    </location>
</feature>
<keyword evidence="6" id="KW-1185">Reference proteome</keyword>
<dbReference type="Gene3D" id="2.40.160.20">
    <property type="match status" value="2"/>
</dbReference>
<dbReference type="InterPro" id="IPR011250">
    <property type="entry name" value="OMP/PagP_B-barrel"/>
</dbReference>
<dbReference type="Proteomes" id="UP000500938">
    <property type="component" value="Chromosome"/>
</dbReference>
<reference evidence="5 6" key="1">
    <citation type="submission" date="2020-05" db="EMBL/GenBank/DDBJ databases">
        <title>Complete genome sequence of Gemmatimonas greenlandica TET16.</title>
        <authorList>
            <person name="Zeng Y."/>
        </authorList>
    </citation>
    <scope>NUCLEOTIDE SEQUENCE [LARGE SCALE GENOMIC DNA]</scope>
    <source>
        <strain evidence="5 6">TET16</strain>
    </source>
</reference>
<organism evidence="5 6">
    <name type="scientific">Gemmatimonas groenlandica</name>
    <dbReference type="NCBI Taxonomy" id="2732249"/>
    <lineage>
        <taxon>Bacteria</taxon>
        <taxon>Pseudomonadati</taxon>
        <taxon>Gemmatimonadota</taxon>
        <taxon>Gemmatimonadia</taxon>
        <taxon>Gemmatimonadales</taxon>
        <taxon>Gemmatimonadaceae</taxon>
        <taxon>Gemmatimonas</taxon>
    </lineage>
</organism>
<dbReference type="Pfam" id="PF13505">
    <property type="entry name" value="OMP_b-brl"/>
    <property type="match status" value="1"/>
</dbReference>